<organism evidence="2 3">
    <name type="scientific">Jeotgalibacillus campisalis</name>
    <dbReference type="NCBI Taxonomy" id="220754"/>
    <lineage>
        <taxon>Bacteria</taxon>
        <taxon>Bacillati</taxon>
        <taxon>Bacillota</taxon>
        <taxon>Bacilli</taxon>
        <taxon>Bacillales</taxon>
        <taxon>Caryophanaceae</taxon>
        <taxon>Jeotgalibacillus</taxon>
    </lineage>
</organism>
<feature type="domain" description="GGDEF" evidence="1">
    <location>
        <begin position="482"/>
        <end position="610"/>
    </location>
</feature>
<dbReference type="InterPro" id="IPR043128">
    <property type="entry name" value="Rev_trsase/Diguanyl_cyclase"/>
</dbReference>
<protein>
    <recommendedName>
        <fullName evidence="1">GGDEF domain-containing protein</fullName>
    </recommendedName>
</protein>
<gene>
    <name evidence="2" type="ORF">KR50_30200</name>
</gene>
<dbReference type="SUPFAM" id="SSF55781">
    <property type="entry name" value="GAF domain-like"/>
    <property type="match status" value="2"/>
</dbReference>
<dbReference type="GO" id="GO:0043709">
    <property type="term" value="P:cell adhesion involved in single-species biofilm formation"/>
    <property type="evidence" value="ECO:0007669"/>
    <property type="project" value="TreeGrafter"/>
</dbReference>
<comment type="caution">
    <text evidence="2">The sequence shown here is derived from an EMBL/GenBank/DDBJ whole genome shotgun (WGS) entry which is preliminary data.</text>
</comment>
<dbReference type="Proteomes" id="UP000031972">
    <property type="component" value="Unassembled WGS sequence"/>
</dbReference>
<dbReference type="EMBL" id="JXRR01000017">
    <property type="protein sequence ID" value="KIL46345.1"/>
    <property type="molecule type" value="Genomic_DNA"/>
</dbReference>
<proteinExistence type="predicted"/>
<dbReference type="AlphaFoldDB" id="A0A0C2R7X6"/>
<dbReference type="Gene3D" id="3.30.450.40">
    <property type="match status" value="2"/>
</dbReference>
<keyword evidence="3" id="KW-1185">Reference proteome</keyword>
<dbReference type="InterPro" id="IPR050469">
    <property type="entry name" value="Diguanylate_Cyclase"/>
</dbReference>
<dbReference type="PANTHER" id="PTHR45138:SF9">
    <property type="entry name" value="DIGUANYLATE CYCLASE DGCM-RELATED"/>
    <property type="match status" value="1"/>
</dbReference>
<dbReference type="CDD" id="cd01949">
    <property type="entry name" value="GGDEF"/>
    <property type="match status" value="1"/>
</dbReference>
<dbReference type="PROSITE" id="PS50887">
    <property type="entry name" value="GGDEF"/>
    <property type="match status" value="1"/>
</dbReference>
<evidence type="ECO:0000313" key="3">
    <source>
        <dbReference type="Proteomes" id="UP000031972"/>
    </source>
</evidence>
<accession>A0A0C2R7X6</accession>
<sequence length="616" mass="70024">MVNISHNMDRFKAGVFDLLSLSMGSQPSIQLWYEELKKLLITEFEIEFVQYFYVKNDQLYSYEKYQPECLAEGKALLKNLENKPFSRAGKKSGKLIEDEDIFIPCTENDVLVGFVSIRPKKNSELFQDEQFTAELAAHLRVLYQNVMKMISTTKERKRYHELFEVTEAFNSIMDVNEVLSRIIESLRKTFPEFTFTLLLSDDHDETKDLPIEYLDYQTTNPTILQAFVTSELLIDESTSIATLYAPLKGKQGVYGLLQAKAAKSGAFSESDQEFIKILSFTAGNALENAKLYEQSQRLIEDLQLINDVSHELNSNLNLSNMMAYLVKQISKAFSPTAIGFILIKGKERTILNGSSPFFTSPESELYIELARDQFKNGAESLYIAELSSKISRETAYQSLMAVPMIHNDQLKGFCIVLHEQPYFFTFEMYKLLQSIVHHSSLAVANSLLREELQEMINKDHLTDLFARSYLDQYIEKSMLDHDTGVFILIDIDDFKKVNDTYGHQIGDAVIIQLADELKKASQSIGFGARWGGEELALYFPNIKTDEALKVVETLLKLVPNRTNPPITISCGAAEWQGQNGDTLIHLVKRADDALYAAKNNGKNQLIFQSNPSVEVN</sequence>
<dbReference type="GO" id="GO:0005886">
    <property type="term" value="C:plasma membrane"/>
    <property type="evidence" value="ECO:0007669"/>
    <property type="project" value="TreeGrafter"/>
</dbReference>
<evidence type="ECO:0000259" key="1">
    <source>
        <dbReference type="PROSITE" id="PS50887"/>
    </source>
</evidence>
<dbReference type="Gene3D" id="3.30.70.270">
    <property type="match status" value="1"/>
</dbReference>
<dbReference type="RefSeq" id="WP_052477134.1">
    <property type="nucleotide sequence ID" value="NZ_JXRR01000017.1"/>
</dbReference>
<dbReference type="SMART" id="SM00267">
    <property type="entry name" value="GGDEF"/>
    <property type="match status" value="1"/>
</dbReference>
<dbReference type="PANTHER" id="PTHR45138">
    <property type="entry name" value="REGULATORY COMPONENTS OF SENSORY TRANSDUCTION SYSTEM"/>
    <property type="match status" value="1"/>
</dbReference>
<dbReference type="PATRIC" id="fig|220754.4.peg.3033"/>
<dbReference type="InterPro" id="IPR000160">
    <property type="entry name" value="GGDEF_dom"/>
</dbReference>
<evidence type="ECO:0000313" key="2">
    <source>
        <dbReference type="EMBL" id="KIL46345.1"/>
    </source>
</evidence>
<reference evidence="2 3" key="1">
    <citation type="submission" date="2015-01" db="EMBL/GenBank/DDBJ databases">
        <title>Jeotgalibacillus campisalis genome sequencing.</title>
        <authorList>
            <person name="Goh K.M."/>
            <person name="Chan K.-G."/>
            <person name="Yaakop A.S."/>
            <person name="Ee R."/>
            <person name="Gan H.M."/>
            <person name="Chan C.S."/>
        </authorList>
    </citation>
    <scope>NUCLEOTIDE SEQUENCE [LARGE SCALE GENOMIC DNA]</scope>
    <source>
        <strain evidence="2 3">SF-57</strain>
    </source>
</reference>
<dbReference type="Pfam" id="PF00990">
    <property type="entry name" value="GGDEF"/>
    <property type="match status" value="1"/>
</dbReference>
<dbReference type="NCBIfam" id="TIGR00254">
    <property type="entry name" value="GGDEF"/>
    <property type="match status" value="1"/>
</dbReference>
<dbReference type="GO" id="GO:1902201">
    <property type="term" value="P:negative regulation of bacterial-type flagellum-dependent cell motility"/>
    <property type="evidence" value="ECO:0007669"/>
    <property type="project" value="TreeGrafter"/>
</dbReference>
<name>A0A0C2R7X6_9BACL</name>
<dbReference type="InterPro" id="IPR029016">
    <property type="entry name" value="GAF-like_dom_sf"/>
</dbReference>
<dbReference type="GO" id="GO:0052621">
    <property type="term" value="F:diguanylate cyclase activity"/>
    <property type="evidence" value="ECO:0007669"/>
    <property type="project" value="TreeGrafter"/>
</dbReference>
<dbReference type="InterPro" id="IPR029787">
    <property type="entry name" value="Nucleotide_cyclase"/>
</dbReference>
<dbReference type="SUPFAM" id="SSF55073">
    <property type="entry name" value="Nucleotide cyclase"/>
    <property type="match status" value="1"/>
</dbReference>